<sequence length="66" mass="7427">MISTTITYPRKETLLISVLVLLGKEFWVHAVEGLAEWWWKLGLIGSGSAMVMDGNNDRGVAMMLWC</sequence>
<evidence type="ECO:0000313" key="1">
    <source>
        <dbReference type="EMBL" id="KAK7331352.1"/>
    </source>
</evidence>
<evidence type="ECO:0000313" key="2">
    <source>
        <dbReference type="Proteomes" id="UP001367508"/>
    </source>
</evidence>
<comment type="caution">
    <text evidence="1">The sequence shown here is derived from an EMBL/GenBank/DDBJ whole genome shotgun (WGS) entry which is preliminary data.</text>
</comment>
<protein>
    <submittedName>
        <fullName evidence="1">Uncharacterized protein</fullName>
    </submittedName>
</protein>
<name>A0AAN9QDN2_CANGL</name>
<proteinExistence type="predicted"/>
<accession>A0AAN9QDN2</accession>
<organism evidence="1 2">
    <name type="scientific">Canavalia gladiata</name>
    <name type="common">Sword bean</name>
    <name type="synonym">Dolichos gladiatus</name>
    <dbReference type="NCBI Taxonomy" id="3824"/>
    <lineage>
        <taxon>Eukaryota</taxon>
        <taxon>Viridiplantae</taxon>
        <taxon>Streptophyta</taxon>
        <taxon>Embryophyta</taxon>
        <taxon>Tracheophyta</taxon>
        <taxon>Spermatophyta</taxon>
        <taxon>Magnoliopsida</taxon>
        <taxon>eudicotyledons</taxon>
        <taxon>Gunneridae</taxon>
        <taxon>Pentapetalae</taxon>
        <taxon>rosids</taxon>
        <taxon>fabids</taxon>
        <taxon>Fabales</taxon>
        <taxon>Fabaceae</taxon>
        <taxon>Papilionoideae</taxon>
        <taxon>50 kb inversion clade</taxon>
        <taxon>NPAAA clade</taxon>
        <taxon>indigoferoid/millettioid clade</taxon>
        <taxon>Phaseoleae</taxon>
        <taxon>Canavalia</taxon>
    </lineage>
</organism>
<reference evidence="1 2" key="1">
    <citation type="submission" date="2024-01" db="EMBL/GenBank/DDBJ databases">
        <title>The genomes of 5 underutilized Papilionoideae crops provide insights into root nodulation and disease resistanc.</title>
        <authorList>
            <person name="Jiang F."/>
        </authorList>
    </citation>
    <scope>NUCLEOTIDE SEQUENCE [LARGE SCALE GENOMIC DNA]</scope>
    <source>
        <strain evidence="1">LVBAO_FW01</strain>
        <tissue evidence="1">Leaves</tissue>
    </source>
</reference>
<dbReference type="EMBL" id="JAYMYQ010000005">
    <property type="protein sequence ID" value="KAK7331352.1"/>
    <property type="molecule type" value="Genomic_DNA"/>
</dbReference>
<dbReference type="AlphaFoldDB" id="A0AAN9QDN2"/>
<dbReference type="Proteomes" id="UP001367508">
    <property type="component" value="Unassembled WGS sequence"/>
</dbReference>
<keyword evidence="2" id="KW-1185">Reference proteome</keyword>
<gene>
    <name evidence="1" type="ORF">VNO77_25575</name>
</gene>